<keyword evidence="2" id="KW-1185">Reference proteome</keyword>
<dbReference type="EMBL" id="JACOPP010000029">
    <property type="protein sequence ID" value="MBC5734932.1"/>
    <property type="molecule type" value="Genomic_DNA"/>
</dbReference>
<dbReference type="Gene3D" id="3.40.50.12500">
    <property type="match status" value="1"/>
</dbReference>
<dbReference type="PANTHER" id="PTHR40267:SF1">
    <property type="entry name" value="BLR3294 PROTEIN"/>
    <property type="match status" value="1"/>
</dbReference>
<organism evidence="1 2">
    <name type="scientific">Lawsonibacter hominis</name>
    <dbReference type="NCBI Taxonomy" id="2763053"/>
    <lineage>
        <taxon>Bacteria</taxon>
        <taxon>Bacillati</taxon>
        <taxon>Bacillota</taxon>
        <taxon>Clostridia</taxon>
        <taxon>Eubacteriales</taxon>
        <taxon>Oscillospiraceae</taxon>
        <taxon>Lawsonibacter</taxon>
    </lineage>
</organism>
<accession>A0A8J6J295</accession>
<proteinExistence type="predicted"/>
<dbReference type="AlphaFoldDB" id="A0A8J6J295"/>
<dbReference type="InterPro" id="IPR026286">
    <property type="entry name" value="MaiA/AMDase"/>
</dbReference>
<name>A0A8J6J295_9FIRM</name>
<evidence type="ECO:0008006" key="3">
    <source>
        <dbReference type="Google" id="ProtNLM"/>
    </source>
</evidence>
<dbReference type="InterPro" id="IPR053714">
    <property type="entry name" value="Iso_Racemase_Enz_sf"/>
</dbReference>
<dbReference type="PANTHER" id="PTHR40267">
    <property type="entry name" value="BLR3294 PROTEIN"/>
    <property type="match status" value="1"/>
</dbReference>
<sequence>MDKPFTDGWRGRIGLVATAPGNATEADFNRYRPAGVAVLTTRTPLTASTPEGIREMNRFVDDAAALLAQNAYCDVVLLSSTAGSFVDGRAAALAHAQTLSLEIGAQVITSAECMLQALQALRAKRVTLVTPSSPELNRAEHAFLNEAGLDIVSEGGFLRSDPRDILTVTAEEIFDLVRHCDRPESDAVLLSCSGLHAMEIIAPMERELGKPVLASNQFGLWGSLRALGIPDKYPELGSLFCL</sequence>
<dbReference type="Proteomes" id="UP000661435">
    <property type="component" value="Unassembled WGS sequence"/>
</dbReference>
<evidence type="ECO:0000313" key="2">
    <source>
        <dbReference type="Proteomes" id="UP000661435"/>
    </source>
</evidence>
<dbReference type="PIRSF" id="PIRSF015736">
    <property type="entry name" value="MI"/>
    <property type="match status" value="1"/>
</dbReference>
<gene>
    <name evidence="1" type="ORF">H8S57_14530</name>
</gene>
<reference evidence="1" key="1">
    <citation type="submission" date="2020-08" db="EMBL/GenBank/DDBJ databases">
        <title>Genome public.</title>
        <authorList>
            <person name="Liu C."/>
            <person name="Sun Q."/>
        </authorList>
    </citation>
    <scope>NUCLEOTIDE SEQUENCE</scope>
    <source>
        <strain evidence="1">NSJ-51</strain>
    </source>
</reference>
<comment type="caution">
    <text evidence="1">The sequence shown here is derived from an EMBL/GenBank/DDBJ whole genome shotgun (WGS) entry which is preliminary data.</text>
</comment>
<dbReference type="Pfam" id="PF17645">
    <property type="entry name" value="Amdase"/>
    <property type="match status" value="1"/>
</dbReference>
<protein>
    <recommendedName>
        <fullName evidence="3">Arylmalonate decarboxylase</fullName>
    </recommendedName>
</protein>
<dbReference type="RefSeq" id="WP_186908752.1">
    <property type="nucleotide sequence ID" value="NZ_JACOPP010000029.1"/>
</dbReference>
<evidence type="ECO:0000313" key="1">
    <source>
        <dbReference type="EMBL" id="MBC5734932.1"/>
    </source>
</evidence>